<dbReference type="Proteomes" id="UP000325827">
    <property type="component" value="Unassembled WGS sequence"/>
</dbReference>
<dbReference type="Gene3D" id="3.40.430.10">
    <property type="entry name" value="Dihydrofolate Reductase, subunit A"/>
    <property type="match status" value="1"/>
</dbReference>
<evidence type="ECO:0000259" key="1">
    <source>
        <dbReference type="Pfam" id="PF01872"/>
    </source>
</evidence>
<protein>
    <submittedName>
        <fullName evidence="2">Dihydrofolate reductase family protein</fullName>
    </submittedName>
</protein>
<sequence length="218" mass="23854">MTRVRVDLNISLDGFATTADQTPDNPFGQDWGRLTTAYVGTRTFRERVLHDTSGAGTTGVDDEYAQRYFEAVGAEIMGAGMFGLHEHGDDPEWKGWWEDEPPFRVPVFILTHTPRPSIEMKGGTVFHFVEASPEEALARAVAVADGGDVRIGGGPSTVREFLRAGLVDDLHVAITPILLGQGIRLWDDLRGLEAGYDVTTEAAPSGITHITFRRESRG</sequence>
<reference evidence="3" key="1">
    <citation type="submission" date="2019-09" db="EMBL/GenBank/DDBJ databases">
        <title>Mumia zhuanghuii sp. nov. isolated from the intestinal contents of plateau pika (Ochotona curzoniae) in the Qinghai-Tibet plateau of China.</title>
        <authorList>
            <person name="Tian Z."/>
        </authorList>
    </citation>
    <scope>NUCLEOTIDE SEQUENCE [LARGE SCALE GENOMIC DNA]</scope>
    <source>
        <strain evidence="3">JCM 30598</strain>
    </source>
</reference>
<keyword evidence="3" id="KW-1185">Reference proteome</keyword>
<dbReference type="AlphaFoldDB" id="A0A5J5J1M8"/>
<gene>
    <name evidence="2" type="ORF">F6B43_13830</name>
</gene>
<dbReference type="PANTHER" id="PTHR38011:SF12">
    <property type="entry name" value="BIFUNCTIONAL DEAMINASE-REDUCTASE DOMAIN PROTEIN"/>
    <property type="match status" value="1"/>
</dbReference>
<dbReference type="GO" id="GO:0008703">
    <property type="term" value="F:5-amino-6-(5-phosphoribosylamino)uracil reductase activity"/>
    <property type="evidence" value="ECO:0007669"/>
    <property type="project" value="InterPro"/>
</dbReference>
<evidence type="ECO:0000313" key="2">
    <source>
        <dbReference type="EMBL" id="KAA9108446.1"/>
    </source>
</evidence>
<dbReference type="InterPro" id="IPR002734">
    <property type="entry name" value="RibDG_C"/>
</dbReference>
<comment type="caution">
    <text evidence="2">The sequence shown here is derived from an EMBL/GenBank/DDBJ whole genome shotgun (WGS) entry which is preliminary data.</text>
</comment>
<dbReference type="EMBL" id="VYSA01000002">
    <property type="protein sequence ID" value="KAA9108446.1"/>
    <property type="molecule type" value="Genomic_DNA"/>
</dbReference>
<dbReference type="RefSeq" id="WP_150449478.1">
    <property type="nucleotide sequence ID" value="NZ_VYSA01000002.1"/>
</dbReference>
<dbReference type="GO" id="GO:0009231">
    <property type="term" value="P:riboflavin biosynthetic process"/>
    <property type="evidence" value="ECO:0007669"/>
    <property type="project" value="InterPro"/>
</dbReference>
<dbReference type="OrthoDB" id="2313602at2"/>
<organism evidence="2 3">
    <name type="scientific">Microbacterium rhizomatis</name>
    <dbReference type="NCBI Taxonomy" id="1631477"/>
    <lineage>
        <taxon>Bacteria</taxon>
        <taxon>Bacillati</taxon>
        <taxon>Actinomycetota</taxon>
        <taxon>Actinomycetes</taxon>
        <taxon>Micrococcales</taxon>
        <taxon>Microbacteriaceae</taxon>
        <taxon>Microbacterium</taxon>
    </lineage>
</organism>
<dbReference type="PANTHER" id="PTHR38011">
    <property type="entry name" value="DIHYDROFOLATE REDUCTASE FAMILY PROTEIN (AFU_ORTHOLOGUE AFUA_8G06820)"/>
    <property type="match status" value="1"/>
</dbReference>
<name>A0A5J5J1M8_9MICO</name>
<evidence type="ECO:0000313" key="3">
    <source>
        <dbReference type="Proteomes" id="UP000325827"/>
    </source>
</evidence>
<dbReference type="InterPro" id="IPR050765">
    <property type="entry name" value="Riboflavin_Biosynth_HTPR"/>
</dbReference>
<feature type="domain" description="Bacterial bifunctional deaminase-reductase C-terminal" evidence="1">
    <location>
        <begin position="4"/>
        <end position="188"/>
    </location>
</feature>
<accession>A0A5J5J1M8</accession>
<proteinExistence type="predicted"/>
<dbReference type="InterPro" id="IPR024072">
    <property type="entry name" value="DHFR-like_dom_sf"/>
</dbReference>
<dbReference type="Pfam" id="PF01872">
    <property type="entry name" value="RibD_C"/>
    <property type="match status" value="1"/>
</dbReference>
<dbReference type="SUPFAM" id="SSF53597">
    <property type="entry name" value="Dihydrofolate reductase-like"/>
    <property type="match status" value="1"/>
</dbReference>